<evidence type="ECO:0000256" key="6">
    <source>
        <dbReference type="SAM" id="MobiDB-lite"/>
    </source>
</evidence>
<reference evidence="8 9" key="1">
    <citation type="journal article" date="2018" name="G3 (Bethesda)">
        <title>Phylogenetic and Phylogenomic Definition of Rhizopus Species.</title>
        <authorList>
            <person name="Gryganskyi A.P."/>
            <person name="Golan J."/>
            <person name="Dolatabadi S."/>
            <person name="Mondo S."/>
            <person name="Robb S."/>
            <person name="Idnurm A."/>
            <person name="Muszewska A."/>
            <person name="Steczkiewicz K."/>
            <person name="Masonjones S."/>
            <person name="Liao H.L."/>
            <person name="Gajdeczka M.T."/>
            <person name="Anike F."/>
            <person name="Vuek A."/>
            <person name="Anishchenko I.M."/>
            <person name="Voigt K."/>
            <person name="de Hoog G.S."/>
            <person name="Smith M.E."/>
            <person name="Heitman J."/>
            <person name="Vilgalys R."/>
            <person name="Stajich J.E."/>
        </authorList>
    </citation>
    <scope>NUCLEOTIDE SEQUENCE [LARGE SCALE GENOMIC DNA]</scope>
    <source>
        <strain evidence="8 9">LSU 92-RS-03</strain>
    </source>
</reference>
<dbReference type="SMART" id="SM00353">
    <property type="entry name" value="HLH"/>
    <property type="match status" value="1"/>
</dbReference>
<evidence type="ECO:0000259" key="7">
    <source>
        <dbReference type="PROSITE" id="PS50888"/>
    </source>
</evidence>
<evidence type="ECO:0000313" key="9">
    <source>
        <dbReference type="Proteomes" id="UP000253551"/>
    </source>
</evidence>
<dbReference type="GO" id="GO:0045944">
    <property type="term" value="P:positive regulation of transcription by RNA polymerase II"/>
    <property type="evidence" value="ECO:0007669"/>
    <property type="project" value="TreeGrafter"/>
</dbReference>
<dbReference type="AlphaFoldDB" id="A0A367JW09"/>
<dbReference type="PROSITE" id="PS50888">
    <property type="entry name" value="BHLH"/>
    <property type="match status" value="1"/>
</dbReference>
<keyword evidence="5" id="KW-0539">Nucleus</keyword>
<dbReference type="GO" id="GO:0046983">
    <property type="term" value="F:protein dimerization activity"/>
    <property type="evidence" value="ECO:0007669"/>
    <property type="project" value="InterPro"/>
</dbReference>
<dbReference type="InterPro" id="IPR011598">
    <property type="entry name" value="bHLH_dom"/>
</dbReference>
<dbReference type="PANTHER" id="PTHR10328:SF3">
    <property type="entry name" value="PROTEIN MAX"/>
    <property type="match status" value="1"/>
</dbReference>
<comment type="caution">
    <text evidence="8">The sequence shown here is derived from an EMBL/GenBank/DDBJ whole genome shotgun (WGS) entry which is preliminary data.</text>
</comment>
<organism evidence="8 9">
    <name type="scientific">Rhizopus stolonifer</name>
    <name type="common">Rhizopus nigricans</name>
    <dbReference type="NCBI Taxonomy" id="4846"/>
    <lineage>
        <taxon>Eukaryota</taxon>
        <taxon>Fungi</taxon>
        <taxon>Fungi incertae sedis</taxon>
        <taxon>Mucoromycota</taxon>
        <taxon>Mucoromycotina</taxon>
        <taxon>Mucoromycetes</taxon>
        <taxon>Mucorales</taxon>
        <taxon>Mucorineae</taxon>
        <taxon>Rhizopodaceae</taxon>
        <taxon>Rhizopus</taxon>
    </lineage>
</organism>
<evidence type="ECO:0000256" key="1">
    <source>
        <dbReference type="ARBA" id="ARBA00023015"/>
    </source>
</evidence>
<feature type="region of interest" description="Disordered" evidence="6">
    <location>
        <begin position="161"/>
        <end position="246"/>
    </location>
</feature>
<feature type="compositionally biased region" description="Polar residues" evidence="6">
    <location>
        <begin position="62"/>
        <end position="75"/>
    </location>
</feature>
<dbReference type="STRING" id="4846.A0A367JW09"/>
<proteinExistence type="predicted"/>
<name>A0A367JW09_RHIST</name>
<evidence type="ECO:0000256" key="2">
    <source>
        <dbReference type="ARBA" id="ARBA00023125"/>
    </source>
</evidence>
<dbReference type="GO" id="GO:0003700">
    <property type="term" value="F:DNA-binding transcription factor activity"/>
    <property type="evidence" value="ECO:0007669"/>
    <property type="project" value="TreeGrafter"/>
</dbReference>
<dbReference type="PANTHER" id="PTHR10328">
    <property type="entry name" value="PROTEIN MAX MYC-ASSOCIATED FACTOR X"/>
    <property type="match status" value="1"/>
</dbReference>
<keyword evidence="4" id="KW-0804">Transcription</keyword>
<feature type="compositionally biased region" description="Low complexity" evidence="6">
    <location>
        <begin position="236"/>
        <end position="246"/>
    </location>
</feature>
<keyword evidence="3" id="KW-0010">Activator</keyword>
<keyword evidence="9" id="KW-1185">Reference proteome</keyword>
<dbReference type="EMBL" id="PJQM01002610">
    <property type="protein sequence ID" value="RCH94049.1"/>
    <property type="molecule type" value="Genomic_DNA"/>
</dbReference>
<evidence type="ECO:0000256" key="4">
    <source>
        <dbReference type="ARBA" id="ARBA00023163"/>
    </source>
</evidence>
<evidence type="ECO:0000256" key="3">
    <source>
        <dbReference type="ARBA" id="ARBA00023159"/>
    </source>
</evidence>
<sequence>MSQESLFNNFSPMYHPDMQLQFAPSVPQRQSRQIPMNLFQQEPFQNQQFLPGFPGPNAMASPPSSTATTPKQLQTKAERRAEHNAIERARRESLNVKFQQLAFALPNLQNDTRPSKSTIIDRTLDFVKTSIQKEERYQRRIKELEKFNSYLLSESDKRLQHKKLKKNRSINRRLSASPSPTMVPDMMPGVSERKRPSSFGIDKEEDVDDEEEEEEDDEDDEEEEEQDNFVENTDTKQQLAQQKQPMPQQFMSNTMVNGVQSPFVVSPSSAAMIPTAKQEFWPTQQQQQQQQQQSFENLIQGNKNGSNPTFFQLQHMTHHKSMPENVLFSEQNSIFYPQQNSFMMEGEQSNHHFMHRR</sequence>
<dbReference type="OrthoDB" id="8964853at2759"/>
<dbReference type="Gene3D" id="4.10.280.10">
    <property type="entry name" value="Helix-loop-helix DNA-binding domain"/>
    <property type="match status" value="1"/>
</dbReference>
<evidence type="ECO:0000256" key="5">
    <source>
        <dbReference type="ARBA" id="ARBA00023242"/>
    </source>
</evidence>
<dbReference type="Pfam" id="PF00010">
    <property type="entry name" value="HLH"/>
    <property type="match status" value="1"/>
</dbReference>
<keyword evidence="1" id="KW-0805">Transcription regulation</keyword>
<dbReference type="GO" id="GO:0090575">
    <property type="term" value="C:RNA polymerase II transcription regulator complex"/>
    <property type="evidence" value="ECO:0007669"/>
    <property type="project" value="TreeGrafter"/>
</dbReference>
<feature type="domain" description="BHLH" evidence="7">
    <location>
        <begin position="78"/>
        <end position="130"/>
    </location>
</feature>
<evidence type="ECO:0000313" key="8">
    <source>
        <dbReference type="EMBL" id="RCH94049.1"/>
    </source>
</evidence>
<protein>
    <recommendedName>
        <fullName evidence="7">BHLH domain-containing protein</fullName>
    </recommendedName>
</protein>
<keyword evidence="2" id="KW-0238">DNA-binding</keyword>
<dbReference type="SUPFAM" id="SSF47459">
    <property type="entry name" value="HLH, helix-loop-helix DNA-binding domain"/>
    <property type="match status" value="1"/>
</dbReference>
<feature type="compositionally biased region" description="Acidic residues" evidence="6">
    <location>
        <begin position="203"/>
        <end position="228"/>
    </location>
</feature>
<accession>A0A367JW09</accession>
<dbReference type="InterPro" id="IPR036638">
    <property type="entry name" value="HLH_DNA-bd_sf"/>
</dbReference>
<feature type="compositionally biased region" description="Basic residues" evidence="6">
    <location>
        <begin position="161"/>
        <end position="171"/>
    </location>
</feature>
<gene>
    <name evidence="8" type="ORF">CU098_010303</name>
</gene>
<dbReference type="Proteomes" id="UP000253551">
    <property type="component" value="Unassembled WGS sequence"/>
</dbReference>
<feature type="region of interest" description="Disordered" evidence="6">
    <location>
        <begin position="50"/>
        <end position="82"/>
    </location>
</feature>
<dbReference type="GO" id="GO:0003677">
    <property type="term" value="F:DNA binding"/>
    <property type="evidence" value="ECO:0007669"/>
    <property type="project" value="UniProtKB-KW"/>
</dbReference>